<evidence type="ECO:0000256" key="1">
    <source>
        <dbReference type="SAM" id="MobiDB-lite"/>
    </source>
</evidence>
<dbReference type="OrthoDB" id="10064735at2759"/>
<dbReference type="Proteomes" id="UP001152795">
    <property type="component" value="Unassembled WGS sequence"/>
</dbReference>
<evidence type="ECO:0000313" key="3">
    <source>
        <dbReference type="Proteomes" id="UP001152795"/>
    </source>
</evidence>
<reference evidence="2" key="1">
    <citation type="submission" date="2020-04" db="EMBL/GenBank/DDBJ databases">
        <authorList>
            <person name="Alioto T."/>
            <person name="Alioto T."/>
            <person name="Gomez Garrido J."/>
        </authorList>
    </citation>
    <scope>NUCLEOTIDE SEQUENCE</scope>
    <source>
        <strain evidence="2">A484AB</strain>
    </source>
</reference>
<evidence type="ECO:0000313" key="2">
    <source>
        <dbReference type="EMBL" id="CAB4010212.1"/>
    </source>
</evidence>
<keyword evidence="3" id="KW-1185">Reference proteome</keyword>
<feature type="compositionally biased region" description="Polar residues" evidence="1">
    <location>
        <begin position="7"/>
        <end position="21"/>
    </location>
</feature>
<name>A0A6S7IXV2_PARCT</name>
<feature type="region of interest" description="Disordered" evidence="1">
    <location>
        <begin position="1"/>
        <end position="29"/>
    </location>
</feature>
<accession>A0A6S7IXV2</accession>
<gene>
    <name evidence="2" type="ORF">PACLA_8A084900</name>
</gene>
<dbReference type="AlphaFoldDB" id="A0A6S7IXV2"/>
<dbReference type="PANTHER" id="PTHR31751">
    <property type="entry name" value="SI:CH211-108C17.2-RELATED-RELATED"/>
    <property type="match status" value="1"/>
</dbReference>
<comment type="caution">
    <text evidence="2">The sequence shown here is derived from an EMBL/GenBank/DDBJ whole genome shotgun (WGS) entry which is preliminary data.</text>
</comment>
<feature type="non-terminal residue" evidence="2">
    <location>
        <position position="1"/>
    </location>
</feature>
<proteinExistence type="predicted"/>
<feature type="region of interest" description="Disordered" evidence="1">
    <location>
        <begin position="134"/>
        <end position="178"/>
    </location>
</feature>
<protein>
    <submittedName>
        <fullName evidence="2">Uncharacterized protein</fullName>
    </submittedName>
</protein>
<organism evidence="2 3">
    <name type="scientific">Paramuricea clavata</name>
    <name type="common">Red gorgonian</name>
    <name type="synonym">Violescent sea-whip</name>
    <dbReference type="NCBI Taxonomy" id="317549"/>
    <lineage>
        <taxon>Eukaryota</taxon>
        <taxon>Metazoa</taxon>
        <taxon>Cnidaria</taxon>
        <taxon>Anthozoa</taxon>
        <taxon>Octocorallia</taxon>
        <taxon>Malacalcyonacea</taxon>
        <taxon>Plexauridae</taxon>
        <taxon>Paramuricea</taxon>
    </lineage>
</organism>
<dbReference type="EMBL" id="CACRXK020006711">
    <property type="protein sequence ID" value="CAB4010212.1"/>
    <property type="molecule type" value="Genomic_DNA"/>
</dbReference>
<sequence length="624" mass="70231">MADSQELEPSTSTENPSNADGQNKPADRKAYFAKRNASKVCLNTSIERWKRLKEENDITSDQEFADILLNLYEVSGHHSSIQMRAVETQTNDPDETMESLFGFDMGLIATSTPQNLGNNPSPLLSVPTNMSAVSSRRRLIPDSSPLGSPPRHTHDETLTASEVDSDSDSETLTAHGLSSVHVTQDLDQTYPELPEENDIFNITINGHDGDEIHQEHKDKGTVPHEYVSTVDVVTPEEAIKMEKCIVFTDTLMLLITSLHGSVCKRANCGHPLHYKKTYVGTCLVVSWGCNSGHVGGRWAAQPSCDKIRAGNLILASSLLLSGNLYAKVGLMFNFCNLQYFSSTLFNQYQKLYIIPAINKFWEQHQKQLWKEKAGKEVVLSGDGRNDSPGHSAQYCTYSLADMDDQAILQMNVVDMREASGKSNNMERIGFERGMDALLTSTIVLKEVVTDGHLEIGALMKKQDKYKNILHQNDVWHGGKNIAKKINAAAKAKGNGDLLFWGPSIRNHFWHCSKTCGNDSKTIKDRKKPWLKKESSVHKALTKIVMDTRFINTLVYYTNFRFATYRARNQLAALDFNHHRGRGTATTADGKPRYERMFSKRTQRWCHVRILTPKQYEYIPELILK</sequence>
<dbReference type="PANTHER" id="PTHR31751:SF7">
    <property type="entry name" value="THAP-TYPE DOMAIN-CONTAINING PROTEIN"/>
    <property type="match status" value="1"/>
</dbReference>